<dbReference type="PRINTS" id="PR00368">
    <property type="entry name" value="FADPNR"/>
</dbReference>
<dbReference type="Gene3D" id="3.50.50.60">
    <property type="entry name" value="FAD/NAD(P)-binding domain"/>
    <property type="match status" value="2"/>
</dbReference>
<keyword evidence="8" id="KW-1185">Reference proteome</keyword>
<dbReference type="InterPro" id="IPR016156">
    <property type="entry name" value="FAD/NAD-linked_Rdtase_dimer_sf"/>
</dbReference>
<evidence type="ECO:0000256" key="3">
    <source>
        <dbReference type="ARBA" id="ARBA00022827"/>
    </source>
</evidence>
<sequence length="440" mass="45648">MTPEPAGIVVVGASLAGLRGAEALRRGGYDGPLTLVGAEPHRPYDRPPLSKHVLAGELAADATRLPELAELRARWRLGSPAVALDRAARTLRLADGSTLAYESLLIATGAEARPWPAETGGGLAGIFTLRGRDDAAALRDALVARPRQVLIVGGGLIGCEAASCLCDLGLPVTLVDPNAAPLARGLGTFVGSVIAECVRASGATFRPGATVRAFEGDASGHIARARLADGSTIETNLVIVALGATRATGWLRGAGLRADASGVTCDAACRVLDADGVPCPDIYAAGDVARWPIPLYGNRLIAVEHWGNAVEQAAHAARNMLAGPGDQRPYGHLPAFWSSQFGINIKLVGLPEGADSVAVVQGSRASRRFLAVYGRAGRSIAAVSFDQARWLPAYAEAITAGDPFPPITDATDRPRVEMAVPGFPPHRAARARPSAETVHV</sequence>
<dbReference type="EMBL" id="JBEPNW010000002">
    <property type="protein sequence ID" value="MET3866399.1"/>
    <property type="molecule type" value="Genomic_DNA"/>
</dbReference>
<dbReference type="InterPro" id="IPR028202">
    <property type="entry name" value="Reductase_C"/>
</dbReference>
<dbReference type="RefSeq" id="WP_071000034.1">
    <property type="nucleotide sequence ID" value="NZ_JBEPNW010000002.1"/>
</dbReference>
<comment type="caution">
    <text evidence="7">The sequence shown here is derived from an EMBL/GenBank/DDBJ whole genome shotgun (WGS) entry which is preliminary data.</text>
</comment>
<reference evidence="7 8" key="1">
    <citation type="submission" date="2024-06" db="EMBL/GenBank/DDBJ databases">
        <title>Genomics of switchgrass bacterial isolates.</title>
        <authorList>
            <person name="Shade A."/>
        </authorList>
    </citation>
    <scope>NUCLEOTIDE SEQUENCE [LARGE SCALE GENOMIC DNA]</scope>
    <source>
        <strain evidence="7 8">PvP084</strain>
    </source>
</reference>
<evidence type="ECO:0000256" key="1">
    <source>
        <dbReference type="ARBA" id="ARBA00001974"/>
    </source>
</evidence>
<keyword evidence="4" id="KW-0560">Oxidoreductase</keyword>
<dbReference type="Pfam" id="PF07992">
    <property type="entry name" value="Pyr_redox_2"/>
    <property type="match status" value="1"/>
</dbReference>
<dbReference type="InterPro" id="IPR036188">
    <property type="entry name" value="FAD/NAD-bd_sf"/>
</dbReference>
<evidence type="ECO:0000256" key="4">
    <source>
        <dbReference type="ARBA" id="ARBA00023002"/>
    </source>
</evidence>
<feature type="domain" description="Reductase C-terminal" evidence="6">
    <location>
        <begin position="336"/>
        <end position="406"/>
    </location>
</feature>
<keyword evidence="2" id="KW-0285">Flavoprotein</keyword>
<accession>A0ABV2NIR2</accession>
<dbReference type="PANTHER" id="PTHR43557">
    <property type="entry name" value="APOPTOSIS-INDUCING FACTOR 1"/>
    <property type="match status" value="1"/>
</dbReference>
<name>A0ABV2NIR2_9HYPH</name>
<evidence type="ECO:0000259" key="6">
    <source>
        <dbReference type="Pfam" id="PF14759"/>
    </source>
</evidence>
<dbReference type="PRINTS" id="PR00411">
    <property type="entry name" value="PNDRDTASEI"/>
</dbReference>
<organism evidence="7 8">
    <name type="scientific">Methylobacterium radiotolerans</name>
    <dbReference type="NCBI Taxonomy" id="31998"/>
    <lineage>
        <taxon>Bacteria</taxon>
        <taxon>Pseudomonadati</taxon>
        <taxon>Pseudomonadota</taxon>
        <taxon>Alphaproteobacteria</taxon>
        <taxon>Hyphomicrobiales</taxon>
        <taxon>Methylobacteriaceae</taxon>
        <taxon>Methylobacterium</taxon>
    </lineage>
</organism>
<proteinExistence type="predicted"/>
<dbReference type="Proteomes" id="UP001549119">
    <property type="component" value="Unassembled WGS sequence"/>
</dbReference>
<dbReference type="InterPro" id="IPR050446">
    <property type="entry name" value="FAD-oxidoreductase/Apoptosis"/>
</dbReference>
<dbReference type="PANTHER" id="PTHR43557:SF2">
    <property type="entry name" value="RIESKE DOMAIN-CONTAINING PROTEIN-RELATED"/>
    <property type="match status" value="1"/>
</dbReference>
<dbReference type="InterPro" id="IPR023753">
    <property type="entry name" value="FAD/NAD-binding_dom"/>
</dbReference>
<keyword evidence="3" id="KW-0274">FAD</keyword>
<evidence type="ECO:0000256" key="2">
    <source>
        <dbReference type="ARBA" id="ARBA00022630"/>
    </source>
</evidence>
<dbReference type="SUPFAM" id="SSF51905">
    <property type="entry name" value="FAD/NAD(P)-binding domain"/>
    <property type="match status" value="1"/>
</dbReference>
<evidence type="ECO:0000313" key="8">
    <source>
        <dbReference type="Proteomes" id="UP001549119"/>
    </source>
</evidence>
<comment type="cofactor">
    <cofactor evidence="1">
        <name>FAD</name>
        <dbReference type="ChEBI" id="CHEBI:57692"/>
    </cofactor>
</comment>
<dbReference type="Gene3D" id="3.30.390.30">
    <property type="match status" value="1"/>
</dbReference>
<dbReference type="SUPFAM" id="SSF55424">
    <property type="entry name" value="FAD/NAD-linked reductases, dimerisation (C-terminal) domain"/>
    <property type="match status" value="1"/>
</dbReference>
<protein>
    <submittedName>
        <fullName evidence="7">NADPH-dependent 2,4-dienoyl-CoA reductase/sulfur reductase-like enzyme</fullName>
    </submittedName>
</protein>
<evidence type="ECO:0000259" key="5">
    <source>
        <dbReference type="Pfam" id="PF07992"/>
    </source>
</evidence>
<feature type="domain" description="FAD/NAD(P)-binding" evidence="5">
    <location>
        <begin position="8"/>
        <end position="313"/>
    </location>
</feature>
<evidence type="ECO:0000313" key="7">
    <source>
        <dbReference type="EMBL" id="MET3866399.1"/>
    </source>
</evidence>
<dbReference type="Pfam" id="PF14759">
    <property type="entry name" value="Reductase_C"/>
    <property type="match status" value="1"/>
</dbReference>
<gene>
    <name evidence="7" type="ORF">ABIC20_003708</name>
</gene>